<name>A0A6M3J561_9ZZZZ</name>
<organism evidence="1">
    <name type="scientific">viral metagenome</name>
    <dbReference type="NCBI Taxonomy" id="1070528"/>
    <lineage>
        <taxon>unclassified sequences</taxon>
        <taxon>metagenomes</taxon>
        <taxon>organismal metagenomes</taxon>
    </lineage>
</organism>
<sequence length="71" mass="7907">MDSEIRIEPTEKNAVEITIKSRAGHTTRFTVTADENSFIVVHGEWAGASGEVSEDPMRMGPIDRNTVELYI</sequence>
<dbReference type="AlphaFoldDB" id="A0A6M3J561"/>
<reference evidence="1" key="1">
    <citation type="submission" date="2020-03" db="EMBL/GenBank/DDBJ databases">
        <title>The deep terrestrial virosphere.</title>
        <authorList>
            <person name="Holmfeldt K."/>
            <person name="Nilsson E."/>
            <person name="Simone D."/>
            <person name="Lopez-Fernandez M."/>
            <person name="Wu X."/>
            <person name="de Brujin I."/>
            <person name="Lundin D."/>
            <person name="Andersson A."/>
            <person name="Bertilsson S."/>
            <person name="Dopson M."/>
        </authorList>
    </citation>
    <scope>NUCLEOTIDE SEQUENCE</scope>
    <source>
        <strain evidence="1">MM415B00478</strain>
    </source>
</reference>
<dbReference type="EMBL" id="MT141523">
    <property type="protein sequence ID" value="QJA64618.1"/>
    <property type="molecule type" value="Genomic_DNA"/>
</dbReference>
<proteinExistence type="predicted"/>
<evidence type="ECO:0000313" key="1">
    <source>
        <dbReference type="EMBL" id="QJA64618.1"/>
    </source>
</evidence>
<accession>A0A6M3J561</accession>
<gene>
    <name evidence="1" type="ORF">MM415B00478_0015</name>
</gene>
<protein>
    <submittedName>
        <fullName evidence="1">Uncharacterized protein</fullName>
    </submittedName>
</protein>